<feature type="domain" description="TRAP C4-dicarboxylate transport system permease DctM subunit" evidence="8">
    <location>
        <begin position="6"/>
        <end position="424"/>
    </location>
</feature>
<dbReference type="GO" id="GO:0005886">
    <property type="term" value="C:plasma membrane"/>
    <property type="evidence" value="ECO:0007669"/>
    <property type="project" value="UniProtKB-SubCell"/>
</dbReference>
<evidence type="ECO:0000313" key="10">
    <source>
        <dbReference type="Proteomes" id="UP000075737"/>
    </source>
</evidence>
<name>A0A161R990_9FIRM</name>
<reference evidence="9 10" key="1">
    <citation type="submission" date="2015-12" db="EMBL/GenBank/DDBJ databases">
        <title>Draft genome of Thermovenabulum gondwanense isolated from a red thermophilic microbial mat colonisisng an outflow channel of a bore well.</title>
        <authorList>
            <person name="Patel B.K."/>
        </authorList>
    </citation>
    <scope>NUCLEOTIDE SEQUENCE [LARGE SCALE GENOMIC DNA]</scope>
    <source>
        <strain evidence="9 10">R270</strain>
    </source>
</reference>
<organism evidence="9 10">
    <name type="scientific">Thermovenabulum gondwanense</name>
    <dbReference type="NCBI Taxonomy" id="520767"/>
    <lineage>
        <taxon>Bacteria</taxon>
        <taxon>Bacillati</taxon>
        <taxon>Bacillota</taxon>
        <taxon>Clostridia</taxon>
        <taxon>Thermosediminibacterales</taxon>
        <taxon>Thermosediminibacteraceae</taxon>
        <taxon>Thermovenabulum</taxon>
    </lineage>
</organism>
<feature type="transmembrane region" description="Helical" evidence="7">
    <location>
        <begin position="50"/>
        <end position="70"/>
    </location>
</feature>
<sequence length="431" mass="45812">MAIQMFIILLAGLLLSIPIAVSLGLATIYPGIMNPHFAGSIQFVIRNMVSALDSTPILAIPMFILSGDIMTKGKISEKLFNFFAYFVGNKTAGMPIAAIITALFYGAISGSGVATTAAVGGMAIPFLVSLGYDKVYCAALVATAGGLGVIIPPSIPFVTYGVVTGVSIGSLFIAGIFPGILIGLSLMVYAYIYAKRNGEDKEKILYKFNSLRAKGFITVFKESFWALLAPVIILGGIYSGIVTPTEAAVISVFYSILVCLFVYKTLSAKNIMDILIGTVKSYSPIVVLLSLAIVFGRILALLQAPVALRDFIVMNFAGNRFLFLLVLNIILLILGMFMDVGPVIAILAPMLLPSATAIGINPIHLGVIMVVNLAIGMVTPPFGVNLFVASPLVKEEVMKIGTKAIPFIISFAIALFLITYIPAISLILLHQ</sequence>
<evidence type="ECO:0000313" key="9">
    <source>
        <dbReference type="EMBL" id="KYO68077.1"/>
    </source>
</evidence>
<dbReference type="InterPro" id="IPR004681">
    <property type="entry name" value="TRAP_DctM"/>
</dbReference>
<evidence type="ECO:0000256" key="7">
    <source>
        <dbReference type="SAM" id="Phobius"/>
    </source>
</evidence>
<dbReference type="STRING" id="520767.ATZ99_03880"/>
<keyword evidence="5 7" id="KW-1133">Transmembrane helix</keyword>
<feature type="transmembrane region" description="Helical" evidence="7">
    <location>
        <begin position="135"/>
        <end position="155"/>
    </location>
</feature>
<dbReference type="Proteomes" id="UP000075737">
    <property type="component" value="Unassembled WGS sequence"/>
</dbReference>
<feature type="transmembrane region" description="Helical" evidence="7">
    <location>
        <begin position="167"/>
        <end position="194"/>
    </location>
</feature>
<evidence type="ECO:0000256" key="5">
    <source>
        <dbReference type="ARBA" id="ARBA00022989"/>
    </source>
</evidence>
<keyword evidence="6 7" id="KW-0472">Membrane</keyword>
<keyword evidence="10" id="KW-1185">Reference proteome</keyword>
<dbReference type="AlphaFoldDB" id="A0A161R990"/>
<feature type="transmembrane region" description="Helical" evidence="7">
    <location>
        <begin position="111"/>
        <end position="128"/>
    </location>
</feature>
<feature type="transmembrane region" description="Helical" evidence="7">
    <location>
        <begin position="247"/>
        <end position="263"/>
    </location>
</feature>
<protein>
    <submittedName>
        <fullName evidence="9">Sialic acid TRAP transporter permease protein SiaT</fullName>
    </submittedName>
</protein>
<evidence type="ECO:0000256" key="2">
    <source>
        <dbReference type="ARBA" id="ARBA00022475"/>
    </source>
</evidence>
<feature type="transmembrane region" description="Helical" evidence="7">
    <location>
        <begin position="215"/>
        <end position="241"/>
    </location>
</feature>
<gene>
    <name evidence="9" type="primary">siaT_2</name>
    <name evidence="9" type="ORF">ATZ99_03880</name>
</gene>
<evidence type="ECO:0000256" key="3">
    <source>
        <dbReference type="ARBA" id="ARBA00022519"/>
    </source>
</evidence>
<dbReference type="InterPro" id="IPR010656">
    <property type="entry name" value="DctM"/>
</dbReference>
<keyword evidence="4 7" id="KW-0812">Transmembrane</keyword>
<dbReference type="NCBIfam" id="TIGR00786">
    <property type="entry name" value="dctM"/>
    <property type="match status" value="1"/>
</dbReference>
<evidence type="ECO:0000256" key="4">
    <source>
        <dbReference type="ARBA" id="ARBA00022692"/>
    </source>
</evidence>
<dbReference type="PATRIC" id="fig|520767.4.peg.394"/>
<dbReference type="Pfam" id="PF06808">
    <property type="entry name" value="DctM"/>
    <property type="match status" value="1"/>
</dbReference>
<evidence type="ECO:0000259" key="8">
    <source>
        <dbReference type="Pfam" id="PF06808"/>
    </source>
</evidence>
<feature type="transmembrane region" description="Helical" evidence="7">
    <location>
        <begin position="404"/>
        <end position="429"/>
    </location>
</feature>
<dbReference type="EMBL" id="LOHZ01000019">
    <property type="protein sequence ID" value="KYO68077.1"/>
    <property type="molecule type" value="Genomic_DNA"/>
</dbReference>
<comment type="caution">
    <text evidence="9">The sequence shown here is derived from an EMBL/GenBank/DDBJ whole genome shotgun (WGS) entry which is preliminary data.</text>
</comment>
<comment type="subcellular location">
    <subcellularLocation>
        <location evidence="1">Cell inner membrane</location>
        <topology evidence="1">Multi-pass membrane protein</topology>
    </subcellularLocation>
</comment>
<feature type="transmembrane region" description="Helical" evidence="7">
    <location>
        <begin position="363"/>
        <end position="384"/>
    </location>
</feature>
<dbReference type="PANTHER" id="PTHR33362">
    <property type="entry name" value="SIALIC ACID TRAP TRANSPORTER PERMEASE PROTEIN SIAT-RELATED"/>
    <property type="match status" value="1"/>
</dbReference>
<dbReference type="GO" id="GO:0022857">
    <property type="term" value="F:transmembrane transporter activity"/>
    <property type="evidence" value="ECO:0007669"/>
    <property type="project" value="TreeGrafter"/>
</dbReference>
<dbReference type="PANTHER" id="PTHR33362:SF3">
    <property type="entry name" value="SIALIC ACID TRAP TRANSPORTER PERMEASE PROTEIN SIAT"/>
    <property type="match status" value="1"/>
</dbReference>
<dbReference type="OrthoDB" id="9772674at2"/>
<keyword evidence="2" id="KW-1003">Cell membrane</keyword>
<keyword evidence="3" id="KW-0997">Cell inner membrane</keyword>
<feature type="transmembrane region" description="Helical" evidence="7">
    <location>
        <begin position="284"/>
        <end position="302"/>
    </location>
</feature>
<dbReference type="RefSeq" id="WP_068747556.1">
    <property type="nucleotide sequence ID" value="NZ_LOHZ01000019.1"/>
</dbReference>
<proteinExistence type="predicted"/>
<accession>A0A161R990</accession>
<evidence type="ECO:0000256" key="6">
    <source>
        <dbReference type="ARBA" id="ARBA00023136"/>
    </source>
</evidence>
<feature type="transmembrane region" description="Helical" evidence="7">
    <location>
        <begin position="82"/>
        <end position="105"/>
    </location>
</feature>
<evidence type="ECO:0000256" key="1">
    <source>
        <dbReference type="ARBA" id="ARBA00004429"/>
    </source>
</evidence>
<dbReference type="PIRSF" id="PIRSF006066">
    <property type="entry name" value="HI0050"/>
    <property type="match status" value="1"/>
</dbReference>
<feature type="transmembrane region" description="Helical" evidence="7">
    <location>
        <begin position="322"/>
        <end position="351"/>
    </location>
</feature>